<accession>A0A7S4CFS4</accession>
<organism evidence="3">
    <name type="scientific">Eutreptiella gymnastica</name>
    <dbReference type="NCBI Taxonomy" id="73025"/>
    <lineage>
        <taxon>Eukaryota</taxon>
        <taxon>Discoba</taxon>
        <taxon>Euglenozoa</taxon>
        <taxon>Euglenida</taxon>
        <taxon>Spirocuta</taxon>
        <taxon>Euglenophyceae</taxon>
        <taxon>Eutreptiales</taxon>
        <taxon>Eutreptiaceae</taxon>
        <taxon>Eutreptiella</taxon>
    </lineage>
</organism>
<keyword evidence="2" id="KW-0732">Signal</keyword>
<name>A0A7S4CFS4_9EUGL</name>
<reference evidence="3" key="1">
    <citation type="submission" date="2021-01" db="EMBL/GenBank/DDBJ databases">
        <authorList>
            <person name="Corre E."/>
            <person name="Pelletier E."/>
            <person name="Niang G."/>
            <person name="Scheremetjew M."/>
            <person name="Finn R."/>
            <person name="Kale V."/>
            <person name="Holt S."/>
            <person name="Cochrane G."/>
            <person name="Meng A."/>
            <person name="Brown T."/>
            <person name="Cohen L."/>
        </authorList>
    </citation>
    <scope>NUCLEOTIDE SEQUENCE</scope>
    <source>
        <strain evidence="3">CCMP1594</strain>
    </source>
</reference>
<feature type="chain" id="PRO_5031432022" evidence="2">
    <location>
        <begin position="18"/>
        <end position="173"/>
    </location>
</feature>
<feature type="region of interest" description="Disordered" evidence="1">
    <location>
        <begin position="135"/>
        <end position="173"/>
    </location>
</feature>
<feature type="compositionally biased region" description="Polar residues" evidence="1">
    <location>
        <begin position="146"/>
        <end position="162"/>
    </location>
</feature>
<proteinExistence type="predicted"/>
<protein>
    <submittedName>
        <fullName evidence="3">Uncharacterized protein</fullName>
    </submittedName>
</protein>
<dbReference type="AlphaFoldDB" id="A0A7S4CFS4"/>
<sequence>MCLAISFLLAIITLVLRLHGGCWLQVPWFSIALCRAQSWSWKCPQAQPAPIMPVGGSMDKLVGFPLALEATACPENKEAQHRSLGYLQPGAVCACVVCVLCFLHVQQMQWGGGGLTPTSRRKDLVPLLSSAFSQNAPNQLGAKGASWSSREATQKASTQKASTPPPPKKLQGD</sequence>
<gene>
    <name evidence="3" type="ORF">EGYM00163_LOCUS6969</name>
</gene>
<feature type="signal peptide" evidence="2">
    <location>
        <begin position="1"/>
        <end position="17"/>
    </location>
</feature>
<dbReference type="EMBL" id="HBJA01021885">
    <property type="protein sequence ID" value="CAE0795850.1"/>
    <property type="molecule type" value="Transcribed_RNA"/>
</dbReference>
<evidence type="ECO:0000256" key="1">
    <source>
        <dbReference type="SAM" id="MobiDB-lite"/>
    </source>
</evidence>
<evidence type="ECO:0000256" key="2">
    <source>
        <dbReference type="SAM" id="SignalP"/>
    </source>
</evidence>
<evidence type="ECO:0000313" key="3">
    <source>
        <dbReference type="EMBL" id="CAE0795850.1"/>
    </source>
</evidence>
<feature type="compositionally biased region" description="Pro residues" evidence="1">
    <location>
        <begin position="163"/>
        <end position="173"/>
    </location>
</feature>